<evidence type="ECO:0000256" key="3">
    <source>
        <dbReference type="ARBA" id="ARBA00022801"/>
    </source>
</evidence>
<dbReference type="EMBL" id="JAUSUA010000002">
    <property type="protein sequence ID" value="MDQ0206606.1"/>
    <property type="molecule type" value="Genomic_DNA"/>
</dbReference>
<keyword evidence="3" id="KW-0378">Hydrolase</keyword>
<proteinExistence type="inferred from homology"/>
<comment type="caution">
    <text evidence="5">The sequence shown here is derived from an EMBL/GenBank/DDBJ whole genome shotgun (WGS) entry which is preliminary data.</text>
</comment>
<evidence type="ECO:0000256" key="4">
    <source>
        <dbReference type="ARBA" id="ARBA00024207"/>
    </source>
</evidence>
<protein>
    <submittedName>
        <fullName evidence="5">Uncharacterized protein YutE (UPF0331/DUF86 family)</fullName>
    </submittedName>
</protein>
<keyword evidence="6" id="KW-1185">Reference proteome</keyword>
<dbReference type="PANTHER" id="PTHR33397:SF5">
    <property type="entry name" value="RNASE YUTE-RELATED"/>
    <property type="match status" value="1"/>
</dbReference>
<accession>A0ABT9YFZ3</accession>
<name>A0ABT9YFZ3_9BACI</name>
<sequence length="147" mass="16965">MYFVDRKTIDTTLNYMESLFLLLEKLKKREDAIQDLALERVCYMLIESIIDVGNNIIDGFIMRDPGSYADIVDILVDEKVISHDNGESLKVVLECRKDIIQPSGKIDHDQLYEILQHQKQALTDFPMNVRTYIENELGPVSAFLPKD</sequence>
<dbReference type="Pfam" id="PF01934">
    <property type="entry name" value="HepT-like"/>
    <property type="match status" value="1"/>
</dbReference>
<dbReference type="RefSeq" id="WP_306981260.1">
    <property type="nucleotide sequence ID" value="NZ_JAUSUA010000002.1"/>
</dbReference>
<reference evidence="5 6" key="1">
    <citation type="submission" date="2023-07" db="EMBL/GenBank/DDBJ databases">
        <title>Genomic Encyclopedia of Type Strains, Phase IV (KMG-IV): sequencing the most valuable type-strain genomes for metagenomic binning, comparative biology and taxonomic classification.</title>
        <authorList>
            <person name="Goeker M."/>
        </authorList>
    </citation>
    <scope>NUCLEOTIDE SEQUENCE [LARGE SCALE GENOMIC DNA]</scope>
    <source>
        <strain evidence="5 6">DSM 19154</strain>
    </source>
</reference>
<organism evidence="5 6">
    <name type="scientific">Alkalicoccobacillus murimartini</name>
    <dbReference type="NCBI Taxonomy" id="171685"/>
    <lineage>
        <taxon>Bacteria</taxon>
        <taxon>Bacillati</taxon>
        <taxon>Bacillota</taxon>
        <taxon>Bacilli</taxon>
        <taxon>Bacillales</taxon>
        <taxon>Bacillaceae</taxon>
        <taxon>Alkalicoccobacillus</taxon>
    </lineage>
</organism>
<dbReference type="Proteomes" id="UP001225034">
    <property type="component" value="Unassembled WGS sequence"/>
</dbReference>
<evidence type="ECO:0000313" key="5">
    <source>
        <dbReference type="EMBL" id="MDQ0206606.1"/>
    </source>
</evidence>
<dbReference type="InterPro" id="IPR008201">
    <property type="entry name" value="HepT-like"/>
</dbReference>
<keyword evidence="1" id="KW-1277">Toxin-antitoxin system</keyword>
<dbReference type="PANTHER" id="PTHR33397">
    <property type="entry name" value="UPF0331 PROTEIN YUTE"/>
    <property type="match status" value="1"/>
</dbReference>
<evidence type="ECO:0000256" key="1">
    <source>
        <dbReference type="ARBA" id="ARBA00022649"/>
    </source>
</evidence>
<keyword evidence="2" id="KW-0540">Nuclease</keyword>
<dbReference type="InterPro" id="IPR037038">
    <property type="entry name" value="HepT-like_sf"/>
</dbReference>
<evidence type="ECO:0000256" key="2">
    <source>
        <dbReference type="ARBA" id="ARBA00022722"/>
    </source>
</evidence>
<comment type="similarity">
    <text evidence="4">Belongs to the HepT RNase toxin family.</text>
</comment>
<dbReference type="Gene3D" id="1.20.120.580">
    <property type="entry name" value="bsu32300-like"/>
    <property type="match status" value="1"/>
</dbReference>
<dbReference type="InterPro" id="IPR052379">
    <property type="entry name" value="Type_VII_TA_RNase"/>
</dbReference>
<gene>
    <name evidence="5" type="ORF">J2S05_001405</name>
</gene>
<evidence type="ECO:0000313" key="6">
    <source>
        <dbReference type="Proteomes" id="UP001225034"/>
    </source>
</evidence>